<keyword evidence="3" id="KW-0862">Zinc</keyword>
<dbReference type="GO" id="GO:0003676">
    <property type="term" value="F:nucleic acid binding"/>
    <property type="evidence" value="ECO:0007669"/>
    <property type="project" value="InterPro"/>
</dbReference>
<name>Q01K05_ORYSA</name>
<accession>Q01K05</accession>
<dbReference type="Pfam" id="PF10551">
    <property type="entry name" value="MULE"/>
    <property type="match status" value="1"/>
</dbReference>
<dbReference type="InterPro" id="IPR019557">
    <property type="entry name" value="AminoTfrase-like_pln_mobile"/>
</dbReference>
<protein>
    <submittedName>
        <fullName evidence="8">H0525E10.3 protein</fullName>
    </submittedName>
</protein>
<dbReference type="InterPro" id="IPR006564">
    <property type="entry name" value="Znf_PMZ"/>
</dbReference>
<dbReference type="PANTHER" id="PTHR46033:SF78">
    <property type="entry name" value="OS06G0232700 PROTEIN"/>
    <property type="match status" value="1"/>
</dbReference>
<feature type="domain" description="SWIM-type" evidence="7">
    <location>
        <begin position="613"/>
        <end position="654"/>
    </location>
</feature>
<evidence type="ECO:0000256" key="3">
    <source>
        <dbReference type="ARBA" id="ARBA00022833"/>
    </source>
</evidence>
<evidence type="ECO:0000259" key="7">
    <source>
        <dbReference type="PROSITE" id="PS50966"/>
    </source>
</evidence>
<dbReference type="PROSITE" id="PS50158">
    <property type="entry name" value="ZF_CCHC"/>
    <property type="match status" value="1"/>
</dbReference>
<dbReference type="InterPro" id="IPR018289">
    <property type="entry name" value="MULE_transposase_dom"/>
</dbReference>
<dbReference type="SMART" id="SM00575">
    <property type="entry name" value="ZnF_PMZ"/>
    <property type="match status" value="1"/>
</dbReference>
<dbReference type="EMBL" id="CR855155">
    <property type="protein sequence ID" value="CAH66919.1"/>
    <property type="molecule type" value="Genomic_DNA"/>
</dbReference>
<evidence type="ECO:0000259" key="6">
    <source>
        <dbReference type="PROSITE" id="PS50158"/>
    </source>
</evidence>
<evidence type="ECO:0000256" key="5">
    <source>
        <dbReference type="SAM" id="MobiDB-lite"/>
    </source>
</evidence>
<evidence type="ECO:0000256" key="1">
    <source>
        <dbReference type="ARBA" id="ARBA00022723"/>
    </source>
</evidence>
<reference evidence="8" key="2">
    <citation type="submission" date="2004-10" db="EMBL/GenBank/DDBJ databases">
        <title>Chromosome-wide comparison between domesticated rice subspecies indica and japonica.</title>
        <authorList>
            <person name="Han B."/>
        </authorList>
    </citation>
    <scope>NUCLEOTIDE SEQUENCE</scope>
</reference>
<feature type="domain" description="CCHC-type" evidence="6">
    <location>
        <begin position="729"/>
        <end position="745"/>
    </location>
</feature>
<dbReference type="InterPro" id="IPR001878">
    <property type="entry name" value="Znf_CCHC"/>
</dbReference>
<dbReference type="Pfam" id="PF03108">
    <property type="entry name" value="DBD_Tnp_Mut"/>
    <property type="match status" value="1"/>
</dbReference>
<feature type="compositionally biased region" description="Low complexity" evidence="5">
    <location>
        <begin position="1298"/>
        <end position="1307"/>
    </location>
</feature>
<evidence type="ECO:0000256" key="4">
    <source>
        <dbReference type="PROSITE-ProRule" id="PRU00047"/>
    </source>
</evidence>
<dbReference type="GO" id="GO:0010073">
    <property type="term" value="P:meristem maintenance"/>
    <property type="evidence" value="ECO:0007669"/>
    <property type="project" value="InterPro"/>
</dbReference>
<evidence type="ECO:0000256" key="2">
    <source>
        <dbReference type="ARBA" id="ARBA00022771"/>
    </source>
</evidence>
<dbReference type="InterPro" id="IPR015401">
    <property type="entry name" value="Transposase_MuDR_N"/>
</dbReference>
<reference evidence="8" key="1">
    <citation type="journal article" date="2002" name="Nature">
        <title>Sequence and analysis of rice chromosome 4.</title>
        <authorList>
            <person name="Feng Q."/>
            <person name="Zhang Y."/>
            <person name="Hao P."/>
            <person name="Wang S."/>
            <person name="Fu G."/>
            <person name="Huang Y."/>
            <person name="Li Y."/>
            <person name="Zhu J."/>
            <person name="Liu Y."/>
            <person name="Hu X."/>
            <person name="Jia P."/>
            <person name="Zhang Y."/>
            <person name="Zhao Q."/>
            <person name="Ying K."/>
            <person name="Yu S."/>
            <person name="Tang Y."/>
            <person name="Weng Q."/>
            <person name="Zhang L."/>
            <person name="Lu Y."/>
            <person name="Mu J."/>
            <person name="Lu Y."/>
            <person name="Zhang L.S."/>
            <person name="Yu Z."/>
            <person name="Fan D."/>
            <person name="Liu X."/>
            <person name="Lu T."/>
            <person name="Li C."/>
            <person name="Wu Y."/>
            <person name="Sun T."/>
            <person name="Lei H."/>
            <person name="Li T."/>
            <person name="Hu H."/>
            <person name="Guan J."/>
            <person name="Wu M."/>
            <person name="Zhang R."/>
            <person name="Zhou B."/>
            <person name="Chen Z."/>
            <person name="Chen L."/>
            <person name="Jin Z."/>
            <person name="Wang R."/>
            <person name="Yin H."/>
            <person name="Cai Z."/>
            <person name="Ren S."/>
            <person name="Lv G."/>
            <person name="Gu W."/>
            <person name="Zhu G."/>
            <person name="Tu Y."/>
            <person name="Jia J."/>
            <person name="Zhang Y."/>
            <person name="Chen J."/>
            <person name="Kang H."/>
            <person name="Chen X."/>
            <person name="Shao C."/>
            <person name="Sun Y."/>
            <person name="Hu Q."/>
            <person name="Zhang X."/>
            <person name="Zhang W."/>
            <person name="Wang L."/>
            <person name="Ding C."/>
            <person name="Sheng H."/>
            <person name="Gu J."/>
            <person name="Chen S."/>
            <person name="Ni L."/>
            <person name="Zhu F."/>
            <person name="Chen W."/>
            <person name="Lan L."/>
            <person name="Lai Y."/>
            <person name="Cheng Z."/>
            <person name="Gu M."/>
            <person name="Jiang J."/>
            <person name="Li J."/>
            <person name="Hong G."/>
            <person name="Xue Y."/>
            <person name="Han B."/>
        </authorList>
    </citation>
    <scope>NUCLEOTIDE SEQUENCE</scope>
</reference>
<feature type="compositionally biased region" description="Basic residues" evidence="5">
    <location>
        <begin position="703"/>
        <end position="714"/>
    </location>
</feature>
<dbReference type="PANTHER" id="PTHR46033">
    <property type="entry name" value="PROTEIN MAIN-LIKE 2"/>
    <property type="match status" value="1"/>
</dbReference>
<gene>
    <name evidence="8" type="primary">H0525E10.3</name>
</gene>
<dbReference type="InterPro" id="IPR044824">
    <property type="entry name" value="MAIN-like"/>
</dbReference>
<feature type="region of interest" description="Disordered" evidence="5">
    <location>
        <begin position="170"/>
        <end position="195"/>
    </location>
</feature>
<sequence length="1399" mass="156384">MSNKQIFQVYHGPGNVRYGPTGVDLSDFIVSERGIERPAERSVSSIKGWLMRGLRVDPQTSDITINVIVSRATEGFYWELMPVQNSRVWRWYLENALQRGWPLALVPFVHPKDPGVQANMDDGEGPSAEVNETSVEEVNAREDGGVVAPVGIQPGGVADEGETVGAIVDEMEREDSDNERVEEGDSSDDETDINPAEWASEDFSGLIVSEEDSVRWEYKENEVIQGAIYSRAEDMKEAVKHFAVSLHKEFWVAKSNRSQYEVRCVKEKDGCPWRVHAYKGKWKDYWTVSVVTKHTCFLPGVQKYHRNITCAFVASEMYVHVIDNLTYEPRNPGSSYEVKKFPSIEHPGKSVLQRAFLALHACKMAFVNCRPVLCIDGTFLTGKYRGQILTAIGVDGNNQVLPLAFAFVESENTDSWYWFLKLVKTKVVGMRPNEKKFNELWKRLDELTAKCSDQRAATPSTAVADPPQALGPLPTDSPTLVRRTGLEIRKFSQWILHEPKEKWAKAYDTGGARYGIMTTNLAEVYNWVMRGVRGLPLVGIVEFILHGTCRYFKDRFQAVLPSMPNNSILFGAFMQKKLEELRKKAMKHRALVQGTQQHRFEILCQDKAGRGIYRKRVKQECVLKADGTCHCSCAKPKLLHRPCTHVIAAAAECGIPDAVYVSQYFSKQAIYHTWSGEIYGFGIAGEFTETKDEVLNIPDPSKLRGKAGRRRTRRIRNDMDESEAGRVKRCSKCDEHGHTYKHCPKDKEKPSAAEAGLSGSTADGARPTEMARQDTPQLLDPAIDHRHRSHLTVVQEAQLGTFRARMCGELLTVHDSFVERLREAGLLPMCRLVEAAAGDADPARRWTVDRSLLAALVDRWRPETHTFHLPCGEVAPTLQDVSYLLGLPLAGDAVGPVTTAVDWQDDLTARFALVQRAPHLPLEPLAHHRNTGPTKRWLLQFTAEADEYSYSRCLEAYLLWLFGWVMFCGGYGHAVDKGLVHYARSIADAAVGEVPQWSRGSALLAALYRALCESCTKTDPSATFGGCPLFLSIWAAERIAIGRPEVDQHAYEESLYEERPEVDYPTMGTLWCRRQRRWAHVQVRRLYPEFVMEFDRFLPTDVVWEPYSATATQARAPLCLSTLCTRDQAYWMTTVPMVFDICVEPHAPFRVMRQFGFRQPFPVPFPTTVPDAVHRYSRKGQHSAGDWPTKLATFVEDWLLATEEVDDINRVVVDGSTTIQRLGAGIPVPVEEHLTTYTRMVESMRSILRVLTCRADDVARADAAVQRPPVPTGPRPAAHVPRPTPPPHGGFRAPFSTPPSSARPSVVPPTGFAQFAMTQAAHFSQAAGSASQAAVSTSHSAQFWQYTRTSSQAAGTSSQGPPLDHAGTSSDHLLPSTFLFDITDFDLASGSTEDVIGPS</sequence>
<dbReference type="PROSITE" id="PS50966">
    <property type="entry name" value="ZF_SWIM"/>
    <property type="match status" value="1"/>
</dbReference>
<dbReference type="Pfam" id="PF09322">
    <property type="entry name" value="DUF1979"/>
    <property type="match status" value="1"/>
</dbReference>
<feature type="region of interest" description="Disordered" evidence="5">
    <location>
        <begin position="698"/>
        <end position="721"/>
    </location>
</feature>
<feature type="region of interest" description="Disordered" evidence="5">
    <location>
        <begin position="1262"/>
        <end position="1307"/>
    </location>
</feature>
<dbReference type="InterPro" id="IPR004332">
    <property type="entry name" value="Transposase_MuDR"/>
</dbReference>
<feature type="region of interest" description="Disordered" evidence="5">
    <location>
        <begin position="739"/>
        <end position="772"/>
    </location>
</feature>
<dbReference type="InterPro" id="IPR007527">
    <property type="entry name" value="Znf_SWIM"/>
</dbReference>
<feature type="compositionally biased region" description="Basic and acidic residues" evidence="5">
    <location>
        <begin position="739"/>
        <end position="751"/>
    </location>
</feature>
<proteinExistence type="predicted"/>
<dbReference type="GO" id="GO:0008270">
    <property type="term" value="F:zinc ion binding"/>
    <property type="evidence" value="ECO:0007669"/>
    <property type="project" value="UniProtKB-KW"/>
</dbReference>
<evidence type="ECO:0000313" key="8">
    <source>
        <dbReference type="EMBL" id="CAH66919.1"/>
    </source>
</evidence>
<organism evidence="8">
    <name type="scientific">Oryza sativa</name>
    <name type="common">Rice</name>
    <dbReference type="NCBI Taxonomy" id="4530"/>
    <lineage>
        <taxon>Eukaryota</taxon>
        <taxon>Viridiplantae</taxon>
        <taxon>Streptophyta</taxon>
        <taxon>Embryophyta</taxon>
        <taxon>Tracheophyta</taxon>
        <taxon>Spermatophyta</taxon>
        <taxon>Magnoliopsida</taxon>
        <taxon>Liliopsida</taxon>
        <taxon>Poales</taxon>
        <taxon>Poaceae</taxon>
        <taxon>BOP clade</taxon>
        <taxon>Oryzoideae</taxon>
        <taxon>Oryzeae</taxon>
        <taxon>Oryzinae</taxon>
        <taxon>Oryza</taxon>
    </lineage>
</organism>
<keyword evidence="1" id="KW-0479">Metal-binding</keyword>
<dbReference type="Pfam" id="PF10536">
    <property type="entry name" value="PMD"/>
    <property type="match status" value="1"/>
</dbReference>
<keyword evidence="2 4" id="KW-0863">Zinc-finger</keyword>